<dbReference type="CDD" id="cd03043">
    <property type="entry name" value="GST_N_1"/>
    <property type="match status" value="1"/>
</dbReference>
<sequence>MELIIGNKNYSSWSLRGWLMLKGFDIPFTEIKLPLRTDIFNQQIGQYTAARKVPALIDGDIRVWDSLSICEYINETYLDGKGWPLSASDRALARSISCEMHSGFFNLRAEMPMNCRAKRNMQPSDLALEEIKRIDNIWATCREKSSTQGEWLFGDFSIADIMYAPVALRFATYQTKLSDLSSDYVTSVLNHPAVIEWTDEAMGEEEIIQAEEVGTPV</sequence>
<gene>
    <name evidence="2" type="ORF">F0U83_13090</name>
</gene>
<dbReference type="PANTHER" id="PTHR42673:SF4">
    <property type="entry name" value="MALEYLACETOACETATE ISOMERASE"/>
    <property type="match status" value="1"/>
</dbReference>
<dbReference type="Gene3D" id="1.20.1050.10">
    <property type="match status" value="1"/>
</dbReference>
<dbReference type="Pfam" id="PF13409">
    <property type="entry name" value="GST_N_2"/>
    <property type="match status" value="1"/>
</dbReference>
<dbReference type="SUPFAM" id="SSF52833">
    <property type="entry name" value="Thioredoxin-like"/>
    <property type="match status" value="1"/>
</dbReference>
<dbReference type="Gene3D" id="3.40.30.10">
    <property type="entry name" value="Glutaredoxin"/>
    <property type="match status" value="1"/>
</dbReference>
<proteinExistence type="predicted"/>
<dbReference type="InterPro" id="IPR004045">
    <property type="entry name" value="Glutathione_S-Trfase_N"/>
</dbReference>
<evidence type="ECO:0000313" key="3">
    <source>
        <dbReference type="Proteomes" id="UP000324760"/>
    </source>
</evidence>
<evidence type="ECO:0000259" key="1">
    <source>
        <dbReference type="PROSITE" id="PS50404"/>
    </source>
</evidence>
<feature type="domain" description="GST N-terminal" evidence="1">
    <location>
        <begin position="1"/>
        <end position="81"/>
    </location>
</feature>
<dbReference type="InterPro" id="IPR036249">
    <property type="entry name" value="Thioredoxin-like_sf"/>
</dbReference>
<dbReference type="RefSeq" id="WP_138986785.1">
    <property type="nucleotide sequence ID" value="NZ_CP043869.1"/>
</dbReference>
<dbReference type="AlphaFoldDB" id="A0A5P1RE89"/>
<keyword evidence="2" id="KW-0808">Transferase</keyword>
<dbReference type="GO" id="GO:0006559">
    <property type="term" value="P:L-phenylalanine catabolic process"/>
    <property type="evidence" value="ECO:0007669"/>
    <property type="project" value="TreeGrafter"/>
</dbReference>
<protein>
    <submittedName>
        <fullName evidence="2">Glutathione S-transferase family protein</fullName>
    </submittedName>
</protein>
<dbReference type="GO" id="GO:0004364">
    <property type="term" value="F:glutathione transferase activity"/>
    <property type="evidence" value="ECO:0007669"/>
    <property type="project" value="TreeGrafter"/>
</dbReference>
<evidence type="ECO:0000313" key="2">
    <source>
        <dbReference type="EMBL" id="QEQ97576.1"/>
    </source>
</evidence>
<dbReference type="GO" id="GO:0006749">
    <property type="term" value="P:glutathione metabolic process"/>
    <property type="evidence" value="ECO:0007669"/>
    <property type="project" value="TreeGrafter"/>
</dbReference>
<keyword evidence="3" id="KW-1185">Reference proteome</keyword>
<dbReference type="PROSITE" id="PS50404">
    <property type="entry name" value="GST_NTER"/>
    <property type="match status" value="1"/>
</dbReference>
<dbReference type="Proteomes" id="UP000324760">
    <property type="component" value="Chromosome"/>
</dbReference>
<dbReference type="SUPFAM" id="SSF47616">
    <property type="entry name" value="GST C-terminal domain-like"/>
    <property type="match status" value="1"/>
</dbReference>
<dbReference type="EMBL" id="CP043869">
    <property type="protein sequence ID" value="QEQ97576.1"/>
    <property type="molecule type" value="Genomic_DNA"/>
</dbReference>
<name>A0A5P1RE89_9GAMM</name>
<dbReference type="OrthoDB" id="9799538at2"/>
<dbReference type="CDD" id="cd03194">
    <property type="entry name" value="GST_C_3"/>
    <property type="match status" value="1"/>
</dbReference>
<dbReference type="PANTHER" id="PTHR42673">
    <property type="entry name" value="MALEYLACETOACETATE ISOMERASE"/>
    <property type="match status" value="1"/>
</dbReference>
<dbReference type="KEGG" id="ncu:F0U83_13090"/>
<dbReference type="InterPro" id="IPR036282">
    <property type="entry name" value="Glutathione-S-Trfase_C_sf"/>
</dbReference>
<accession>A0A5P1RE89</accession>
<organism evidence="2 3">
    <name type="scientific">Neptunomonas concharum</name>
    <dbReference type="NCBI Taxonomy" id="1031538"/>
    <lineage>
        <taxon>Bacteria</taxon>
        <taxon>Pseudomonadati</taxon>
        <taxon>Pseudomonadota</taxon>
        <taxon>Gammaproteobacteria</taxon>
        <taxon>Oceanospirillales</taxon>
        <taxon>Oceanospirillaceae</taxon>
        <taxon>Neptunomonas</taxon>
    </lineage>
</organism>
<reference evidence="2 3" key="1">
    <citation type="journal article" date="2019" name="Biochem. Eng. J.">
        <title>Metabolic engineering of the marine bacteria Neptunomonas concharum for the production of acetoin and meso-2,3-butanediol from acetate.</title>
        <authorList>
            <person name="Li W."/>
            <person name="Pu N."/>
            <person name="Liu C.-X."/>
            <person name="Yuan Q.-P."/>
            <person name="Li Z.-J."/>
        </authorList>
    </citation>
    <scope>NUCLEOTIDE SEQUENCE [LARGE SCALE GENOMIC DNA]</scope>
    <source>
        <strain evidence="2 3">JCM17730</strain>
    </source>
</reference>
<dbReference type="GO" id="GO:0016034">
    <property type="term" value="F:maleylacetoacetate isomerase activity"/>
    <property type="evidence" value="ECO:0007669"/>
    <property type="project" value="TreeGrafter"/>
</dbReference>